<dbReference type="SUPFAM" id="SSF49899">
    <property type="entry name" value="Concanavalin A-like lectins/glucanases"/>
    <property type="match status" value="1"/>
</dbReference>
<dbReference type="PANTHER" id="PTHR10963:SF60">
    <property type="entry name" value="GRAM-NEGATIVE BACTERIA-BINDING PROTEIN 1-RELATED"/>
    <property type="match status" value="1"/>
</dbReference>
<dbReference type="KEGG" id="dvi:6624208"/>
<dbReference type="Pfam" id="PF15886">
    <property type="entry name" value="CBM39"/>
    <property type="match status" value="1"/>
</dbReference>
<keyword evidence="7" id="KW-0378">Hydrolase</keyword>
<dbReference type="EC" id="3.2.1.-" evidence="7"/>
<dbReference type="Gene3D" id="2.60.120.200">
    <property type="match status" value="1"/>
</dbReference>
<evidence type="ECO:0000256" key="3">
    <source>
        <dbReference type="ARBA" id="ARBA00022859"/>
    </source>
</evidence>
<dbReference type="FunCoup" id="B4LDA9">
    <property type="interactions" value="14"/>
</dbReference>
<dbReference type="PROSITE" id="PS51762">
    <property type="entry name" value="GH16_2"/>
    <property type="match status" value="1"/>
</dbReference>
<dbReference type="AlphaFoldDB" id="B4LDA9"/>
<feature type="domain" description="CBM39" evidence="6">
    <location>
        <begin position="24"/>
        <end position="118"/>
    </location>
</feature>
<keyword evidence="8" id="KW-1185">Reference proteome</keyword>
<protein>
    <submittedName>
        <fullName evidence="7">Uncharacterized protein</fullName>
        <ecNumber evidence="7">3.2.1.-</ecNumber>
    </submittedName>
</protein>
<dbReference type="InterPro" id="IPR043030">
    <property type="entry name" value="BGBP_N_sf"/>
</dbReference>
<dbReference type="EMBL" id="CH940647">
    <property type="protein sequence ID" value="EDW71016.2"/>
    <property type="molecule type" value="Genomic_DNA"/>
</dbReference>
<evidence type="ECO:0000256" key="4">
    <source>
        <dbReference type="SAM" id="SignalP"/>
    </source>
</evidence>
<dbReference type="PROSITE" id="PS51969">
    <property type="entry name" value="CBM39"/>
    <property type="match status" value="1"/>
</dbReference>
<evidence type="ECO:0000256" key="1">
    <source>
        <dbReference type="ARBA" id="ARBA00008781"/>
    </source>
</evidence>
<dbReference type="Proteomes" id="UP000008792">
    <property type="component" value="Unassembled WGS sequence"/>
</dbReference>
<proteinExistence type="inferred from homology"/>
<comment type="similarity">
    <text evidence="1">Belongs to the insect beta-1,3-glucan binding protein family.</text>
</comment>
<name>B4LDA9_DROVI</name>
<feature type="chain" id="PRO_5006457120" evidence="4">
    <location>
        <begin position="24"/>
        <end position="464"/>
    </location>
</feature>
<gene>
    <name evidence="7" type="primary">Dvir\GJ14103</name>
    <name evidence="7" type="ORF">Dvir_GJ14103</name>
</gene>
<dbReference type="InParanoid" id="B4LDA9"/>
<dbReference type="InterPro" id="IPR013320">
    <property type="entry name" value="ConA-like_dom_sf"/>
</dbReference>
<sequence>MICQLFLSFSLAWLLLKCRQNLAYEIPNVDMEMLNERGFEVSIPDEPGMQRVFYMLQVDGRCPALMDYITQAANGSWTSKQNIGLQNNDKLQISVLVQYNDLIYEKSETRVILNTRLLTTQQSISRIISNRTNAEECQVNLSSEKPLKHCKPASSIVSNSQGTCKGELLFEDNFSGAQLNRSVWMHDIRQRMYHEEEELVAFDDSPRYSYVREGHLHIVPKVASEVTQGVYQLGDRCTAVDSPELECSIAKSSFYKIKPPVYSAQLHTRQTFSFKYGKIVVRAKLPKGDWLFPYVMLQPVSTHAETHYANQLRIAYARGNAHLRSIKQEDISGNRLYGGMIVWQKQEAVQLIKERLNAKHYGDDFHNYTMIWQRDKLTLMVDDEIYGEIYDGLPFFNEKCFIIFGVTVGGFLNFDDNILMNDVKPYKNQQPRAALSFWQSRDTWASTWGKSSAMIIDYVRVYAD</sequence>
<dbReference type="InterPro" id="IPR031756">
    <property type="entry name" value="BGBP_N"/>
</dbReference>
<dbReference type="GO" id="GO:0030246">
    <property type="term" value="F:carbohydrate binding"/>
    <property type="evidence" value="ECO:0007669"/>
    <property type="project" value="InterPro"/>
</dbReference>
<evidence type="ECO:0000313" key="8">
    <source>
        <dbReference type="Proteomes" id="UP000008792"/>
    </source>
</evidence>
<organism evidence="7 8">
    <name type="scientific">Drosophila virilis</name>
    <name type="common">Fruit fly</name>
    <dbReference type="NCBI Taxonomy" id="7244"/>
    <lineage>
        <taxon>Eukaryota</taxon>
        <taxon>Metazoa</taxon>
        <taxon>Ecdysozoa</taxon>
        <taxon>Arthropoda</taxon>
        <taxon>Hexapoda</taxon>
        <taxon>Insecta</taxon>
        <taxon>Pterygota</taxon>
        <taxon>Neoptera</taxon>
        <taxon>Endopterygota</taxon>
        <taxon>Diptera</taxon>
        <taxon>Brachycera</taxon>
        <taxon>Muscomorpha</taxon>
        <taxon>Ephydroidea</taxon>
        <taxon>Drosophilidae</taxon>
        <taxon>Drosophila</taxon>
    </lineage>
</organism>
<accession>B4LDA9</accession>
<keyword evidence="7" id="KW-0326">Glycosidase</keyword>
<evidence type="ECO:0000259" key="5">
    <source>
        <dbReference type="PROSITE" id="PS51762"/>
    </source>
</evidence>
<dbReference type="InterPro" id="IPR000757">
    <property type="entry name" value="Beta-glucanase-like"/>
</dbReference>
<feature type="domain" description="GH16" evidence="5">
    <location>
        <begin position="152"/>
        <end position="464"/>
    </location>
</feature>
<dbReference type="PANTHER" id="PTHR10963">
    <property type="entry name" value="GLYCOSYL HYDROLASE-RELATED"/>
    <property type="match status" value="1"/>
</dbReference>
<dbReference type="InterPro" id="IPR050546">
    <property type="entry name" value="Glycosyl_Hydrlase_16"/>
</dbReference>
<dbReference type="STRING" id="7244.B4LDA9"/>
<keyword evidence="4" id="KW-0732">Signal</keyword>
<keyword evidence="3" id="KW-0391">Immunity</keyword>
<dbReference type="Gene3D" id="2.60.40.2140">
    <property type="entry name" value="Beta-1,3-glucan-recognition protein, N-terminal domain"/>
    <property type="match status" value="1"/>
</dbReference>
<dbReference type="OrthoDB" id="4781at2759"/>
<evidence type="ECO:0000256" key="2">
    <source>
        <dbReference type="ARBA" id="ARBA00022588"/>
    </source>
</evidence>
<evidence type="ECO:0000313" key="7">
    <source>
        <dbReference type="EMBL" id="EDW71016.2"/>
    </source>
</evidence>
<dbReference type="eggNOG" id="ENOG502RTM3">
    <property type="taxonomic scope" value="Eukaryota"/>
</dbReference>
<keyword evidence="2" id="KW-0399">Innate immunity</keyword>
<dbReference type="GO" id="GO:0005975">
    <property type="term" value="P:carbohydrate metabolic process"/>
    <property type="evidence" value="ECO:0007669"/>
    <property type="project" value="InterPro"/>
</dbReference>
<dbReference type="GO" id="GO:0045087">
    <property type="term" value="P:innate immune response"/>
    <property type="evidence" value="ECO:0007669"/>
    <property type="project" value="UniProtKB-KW"/>
</dbReference>
<reference evidence="7 8" key="1">
    <citation type="journal article" date="2007" name="Nature">
        <title>Evolution of genes and genomes on the Drosophila phylogeny.</title>
        <authorList>
            <consortium name="Drosophila 12 Genomes Consortium"/>
            <person name="Clark A.G."/>
            <person name="Eisen M.B."/>
            <person name="Smith D.R."/>
            <person name="Bergman C.M."/>
            <person name="Oliver B."/>
            <person name="Markow T.A."/>
            <person name="Kaufman T.C."/>
            <person name="Kellis M."/>
            <person name="Gelbart W."/>
            <person name="Iyer V.N."/>
            <person name="Pollard D.A."/>
            <person name="Sackton T.B."/>
            <person name="Larracuente A.M."/>
            <person name="Singh N.D."/>
            <person name="Abad J.P."/>
            <person name="Abt D.N."/>
            <person name="Adryan B."/>
            <person name="Aguade M."/>
            <person name="Akashi H."/>
            <person name="Anderson W.W."/>
            <person name="Aquadro C.F."/>
            <person name="Ardell D.H."/>
            <person name="Arguello R."/>
            <person name="Artieri C.G."/>
            <person name="Barbash D.A."/>
            <person name="Barker D."/>
            <person name="Barsanti P."/>
            <person name="Batterham P."/>
            <person name="Batzoglou S."/>
            <person name="Begun D."/>
            <person name="Bhutkar A."/>
            <person name="Blanco E."/>
            <person name="Bosak S.A."/>
            <person name="Bradley R.K."/>
            <person name="Brand A.D."/>
            <person name="Brent M.R."/>
            <person name="Brooks A.N."/>
            <person name="Brown R.H."/>
            <person name="Butlin R.K."/>
            <person name="Caggese C."/>
            <person name="Calvi B.R."/>
            <person name="Bernardo de Carvalho A."/>
            <person name="Caspi A."/>
            <person name="Castrezana S."/>
            <person name="Celniker S.E."/>
            <person name="Chang J.L."/>
            <person name="Chapple C."/>
            <person name="Chatterji S."/>
            <person name="Chinwalla A."/>
            <person name="Civetta A."/>
            <person name="Clifton S.W."/>
            <person name="Comeron J.M."/>
            <person name="Costello J.C."/>
            <person name="Coyne J.A."/>
            <person name="Daub J."/>
            <person name="David R.G."/>
            <person name="Delcher A.L."/>
            <person name="Delehaunty K."/>
            <person name="Do C.B."/>
            <person name="Ebling H."/>
            <person name="Edwards K."/>
            <person name="Eickbush T."/>
            <person name="Evans J.D."/>
            <person name="Filipski A."/>
            <person name="Findeiss S."/>
            <person name="Freyhult E."/>
            <person name="Fulton L."/>
            <person name="Fulton R."/>
            <person name="Garcia A.C."/>
            <person name="Gardiner A."/>
            <person name="Garfield D.A."/>
            <person name="Garvin B.E."/>
            <person name="Gibson G."/>
            <person name="Gilbert D."/>
            <person name="Gnerre S."/>
            <person name="Godfrey J."/>
            <person name="Good R."/>
            <person name="Gotea V."/>
            <person name="Gravely B."/>
            <person name="Greenberg A.J."/>
            <person name="Griffiths-Jones S."/>
            <person name="Gross S."/>
            <person name="Guigo R."/>
            <person name="Gustafson E.A."/>
            <person name="Haerty W."/>
            <person name="Hahn M.W."/>
            <person name="Halligan D.L."/>
            <person name="Halpern A.L."/>
            <person name="Halter G.M."/>
            <person name="Han M.V."/>
            <person name="Heger A."/>
            <person name="Hillier L."/>
            <person name="Hinrichs A.S."/>
            <person name="Holmes I."/>
            <person name="Hoskins R.A."/>
            <person name="Hubisz M.J."/>
            <person name="Hultmark D."/>
            <person name="Huntley M.A."/>
            <person name="Jaffe D.B."/>
            <person name="Jagadeeshan S."/>
            <person name="Jeck W.R."/>
            <person name="Johnson J."/>
            <person name="Jones C.D."/>
            <person name="Jordan W.C."/>
            <person name="Karpen G.H."/>
            <person name="Kataoka E."/>
            <person name="Keightley P.D."/>
            <person name="Kheradpour P."/>
            <person name="Kirkness E.F."/>
            <person name="Koerich L.B."/>
            <person name="Kristiansen K."/>
            <person name="Kudrna D."/>
            <person name="Kulathinal R.J."/>
            <person name="Kumar S."/>
            <person name="Kwok R."/>
            <person name="Lander E."/>
            <person name="Langley C.H."/>
            <person name="Lapoint R."/>
            <person name="Lazzaro B.P."/>
            <person name="Lee S.J."/>
            <person name="Levesque L."/>
            <person name="Li R."/>
            <person name="Lin C.F."/>
            <person name="Lin M.F."/>
            <person name="Lindblad-Toh K."/>
            <person name="Llopart A."/>
            <person name="Long M."/>
            <person name="Low L."/>
            <person name="Lozovsky E."/>
            <person name="Lu J."/>
            <person name="Luo M."/>
            <person name="Machado C.A."/>
            <person name="Makalowski W."/>
            <person name="Marzo M."/>
            <person name="Matsuda M."/>
            <person name="Matzkin L."/>
            <person name="McAllister B."/>
            <person name="McBride C.S."/>
            <person name="McKernan B."/>
            <person name="McKernan K."/>
            <person name="Mendez-Lago M."/>
            <person name="Minx P."/>
            <person name="Mollenhauer M.U."/>
            <person name="Montooth K."/>
            <person name="Mount S.M."/>
            <person name="Mu X."/>
            <person name="Myers E."/>
            <person name="Negre B."/>
            <person name="Newfeld S."/>
            <person name="Nielsen R."/>
            <person name="Noor M.A."/>
            <person name="O'Grady P."/>
            <person name="Pachter L."/>
            <person name="Papaceit M."/>
            <person name="Parisi M.J."/>
            <person name="Parisi M."/>
            <person name="Parts L."/>
            <person name="Pedersen J.S."/>
            <person name="Pesole G."/>
            <person name="Phillippy A.M."/>
            <person name="Ponting C.P."/>
            <person name="Pop M."/>
            <person name="Porcelli D."/>
            <person name="Powell J.R."/>
            <person name="Prohaska S."/>
            <person name="Pruitt K."/>
            <person name="Puig M."/>
            <person name="Quesneville H."/>
            <person name="Ram K.R."/>
            <person name="Rand D."/>
            <person name="Rasmussen M.D."/>
            <person name="Reed L.K."/>
            <person name="Reenan R."/>
            <person name="Reily A."/>
            <person name="Remington K.A."/>
            <person name="Rieger T.T."/>
            <person name="Ritchie M.G."/>
            <person name="Robin C."/>
            <person name="Rogers Y.H."/>
            <person name="Rohde C."/>
            <person name="Rozas J."/>
            <person name="Rubenfield M.J."/>
            <person name="Ruiz A."/>
            <person name="Russo S."/>
            <person name="Salzberg S.L."/>
            <person name="Sanchez-Gracia A."/>
            <person name="Saranga D.J."/>
            <person name="Sato H."/>
            <person name="Schaeffer S.W."/>
            <person name="Schatz M.C."/>
            <person name="Schlenke T."/>
            <person name="Schwartz R."/>
            <person name="Segarra C."/>
            <person name="Singh R.S."/>
            <person name="Sirot L."/>
            <person name="Sirota M."/>
            <person name="Sisneros N.B."/>
            <person name="Smith C.D."/>
            <person name="Smith T.F."/>
            <person name="Spieth J."/>
            <person name="Stage D.E."/>
            <person name="Stark A."/>
            <person name="Stephan W."/>
            <person name="Strausberg R.L."/>
            <person name="Strempel S."/>
            <person name="Sturgill D."/>
            <person name="Sutton G."/>
            <person name="Sutton G.G."/>
            <person name="Tao W."/>
            <person name="Teichmann S."/>
            <person name="Tobari Y.N."/>
            <person name="Tomimura Y."/>
            <person name="Tsolas J.M."/>
            <person name="Valente V.L."/>
            <person name="Venter E."/>
            <person name="Venter J.C."/>
            <person name="Vicario S."/>
            <person name="Vieira F.G."/>
            <person name="Vilella A.J."/>
            <person name="Villasante A."/>
            <person name="Walenz B."/>
            <person name="Wang J."/>
            <person name="Wasserman M."/>
            <person name="Watts T."/>
            <person name="Wilson D."/>
            <person name="Wilson R.K."/>
            <person name="Wing R.A."/>
            <person name="Wolfner M.F."/>
            <person name="Wong A."/>
            <person name="Wong G.K."/>
            <person name="Wu C.I."/>
            <person name="Wu G."/>
            <person name="Yamamoto D."/>
            <person name="Yang H.P."/>
            <person name="Yang S.P."/>
            <person name="Yorke J.A."/>
            <person name="Yoshida K."/>
            <person name="Zdobnov E."/>
            <person name="Zhang P."/>
            <person name="Zhang Y."/>
            <person name="Zimin A.V."/>
            <person name="Baldwin J."/>
            <person name="Abdouelleil A."/>
            <person name="Abdulkadir J."/>
            <person name="Abebe A."/>
            <person name="Abera B."/>
            <person name="Abreu J."/>
            <person name="Acer S.C."/>
            <person name="Aftuck L."/>
            <person name="Alexander A."/>
            <person name="An P."/>
            <person name="Anderson E."/>
            <person name="Anderson S."/>
            <person name="Arachi H."/>
            <person name="Azer M."/>
            <person name="Bachantsang P."/>
            <person name="Barry A."/>
            <person name="Bayul T."/>
            <person name="Berlin A."/>
            <person name="Bessette D."/>
            <person name="Bloom T."/>
            <person name="Blye J."/>
            <person name="Boguslavskiy L."/>
            <person name="Bonnet C."/>
            <person name="Boukhgalter B."/>
            <person name="Bourzgui I."/>
            <person name="Brown A."/>
            <person name="Cahill P."/>
            <person name="Channer S."/>
            <person name="Cheshatsang Y."/>
            <person name="Chuda L."/>
            <person name="Citroen M."/>
            <person name="Collymore A."/>
            <person name="Cooke P."/>
            <person name="Costello M."/>
            <person name="D'Aco K."/>
            <person name="Daza R."/>
            <person name="De Haan G."/>
            <person name="DeGray S."/>
            <person name="DeMaso C."/>
            <person name="Dhargay N."/>
            <person name="Dooley K."/>
            <person name="Dooley E."/>
            <person name="Doricent M."/>
            <person name="Dorje P."/>
            <person name="Dorjee K."/>
            <person name="Dupes A."/>
            <person name="Elong R."/>
            <person name="Falk J."/>
            <person name="Farina A."/>
            <person name="Faro S."/>
            <person name="Ferguson D."/>
            <person name="Fisher S."/>
            <person name="Foley C.D."/>
            <person name="Franke A."/>
            <person name="Friedrich D."/>
            <person name="Gadbois L."/>
            <person name="Gearin G."/>
            <person name="Gearin C.R."/>
            <person name="Giannoukos G."/>
            <person name="Goode T."/>
            <person name="Graham J."/>
            <person name="Grandbois E."/>
            <person name="Grewal S."/>
            <person name="Gyaltsen K."/>
            <person name="Hafez N."/>
            <person name="Hagos B."/>
            <person name="Hall J."/>
            <person name="Henson C."/>
            <person name="Hollinger A."/>
            <person name="Honan T."/>
            <person name="Huard M.D."/>
            <person name="Hughes L."/>
            <person name="Hurhula B."/>
            <person name="Husby M.E."/>
            <person name="Kamat A."/>
            <person name="Kanga B."/>
            <person name="Kashin S."/>
            <person name="Khazanovich D."/>
            <person name="Kisner P."/>
            <person name="Lance K."/>
            <person name="Lara M."/>
            <person name="Lee W."/>
            <person name="Lennon N."/>
            <person name="Letendre F."/>
            <person name="LeVine R."/>
            <person name="Lipovsky A."/>
            <person name="Liu X."/>
            <person name="Liu J."/>
            <person name="Liu S."/>
            <person name="Lokyitsang T."/>
            <person name="Lokyitsang Y."/>
            <person name="Lubonja R."/>
            <person name="Lui A."/>
            <person name="MacDonald P."/>
            <person name="Magnisalis V."/>
            <person name="Maru K."/>
            <person name="Matthews C."/>
            <person name="McCusker W."/>
            <person name="McDonough S."/>
            <person name="Mehta T."/>
            <person name="Meldrim J."/>
            <person name="Meneus L."/>
            <person name="Mihai O."/>
            <person name="Mihalev A."/>
            <person name="Mihova T."/>
            <person name="Mittelman R."/>
            <person name="Mlenga V."/>
            <person name="Montmayeur A."/>
            <person name="Mulrain L."/>
            <person name="Navidi A."/>
            <person name="Naylor J."/>
            <person name="Negash T."/>
            <person name="Nguyen T."/>
            <person name="Nguyen N."/>
            <person name="Nicol R."/>
            <person name="Norbu C."/>
            <person name="Norbu N."/>
            <person name="Novod N."/>
            <person name="O'Neill B."/>
            <person name="Osman S."/>
            <person name="Markiewicz E."/>
            <person name="Oyono O.L."/>
            <person name="Patti C."/>
            <person name="Phunkhang P."/>
            <person name="Pierre F."/>
            <person name="Priest M."/>
            <person name="Raghuraman S."/>
            <person name="Rege F."/>
            <person name="Reyes R."/>
            <person name="Rise C."/>
            <person name="Rogov P."/>
            <person name="Ross K."/>
            <person name="Ryan E."/>
            <person name="Settipalli S."/>
            <person name="Shea T."/>
            <person name="Sherpa N."/>
            <person name="Shi L."/>
            <person name="Shih D."/>
            <person name="Sparrow T."/>
            <person name="Spaulding J."/>
            <person name="Stalker J."/>
            <person name="Stange-Thomann N."/>
            <person name="Stavropoulos S."/>
            <person name="Stone C."/>
            <person name="Strader C."/>
            <person name="Tesfaye S."/>
            <person name="Thomson T."/>
            <person name="Thoulutsang Y."/>
            <person name="Thoulutsang D."/>
            <person name="Topham K."/>
            <person name="Topping I."/>
            <person name="Tsamla T."/>
            <person name="Vassiliev H."/>
            <person name="Vo A."/>
            <person name="Wangchuk T."/>
            <person name="Wangdi T."/>
            <person name="Weiand M."/>
            <person name="Wilkinson J."/>
            <person name="Wilson A."/>
            <person name="Yadav S."/>
            <person name="Young G."/>
            <person name="Yu Q."/>
            <person name="Zembek L."/>
            <person name="Zhong D."/>
            <person name="Zimmer A."/>
            <person name="Zwirko Z."/>
            <person name="Jaffe D.B."/>
            <person name="Alvarez P."/>
            <person name="Brockman W."/>
            <person name="Butler J."/>
            <person name="Chin C."/>
            <person name="Gnerre S."/>
            <person name="Grabherr M."/>
            <person name="Kleber M."/>
            <person name="Mauceli E."/>
            <person name="MacCallum I."/>
        </authorList>
    </citation>
    <scope>NUCLEOTIDE SEQUENCE [LARGE SCALE GENOMIC DNA]</scope>
    <source>
        <strain evidence="8">Tucson 15010-1051.87</strain>
    </source>
</reference>
<dbReference type="HOGENOM" id="CLU_019533_2_0_1"/>
<dbReference type="GO" id="GO:0004553">
    <property type="term" value="F:hydrolase activity, hydrolyzing O-glycosyl compounds"/>
    <property type="evidence" value="ECO:0007669"/>
    <property type="project" value="InterPro"/>
</dbReference>
<feature type="signal peptide" evidence="4">
    <location>
        <begin position="1"/>
        <end position="23"/>
    </location>
</feature>
<evidence type="ECO:0000259" key="6">
    <source>
        <dbReference type="PROSITE" id="PS51969"/>
    </source>
</evidence>